<dbReference type="SUPFAM" id="SSF50104">
    <property type="entry name" value="Translation proteins SH3-like domain"/>
    <property type="match status" value="1"/>
</dbReference>
<dbReference type="InterPro" id="IPR005880">
    <property type="entry name" value="Ribosomal_uL2_bac/org-type"/>
</dbReference>
<keyword evidence="4" id="KW-0694">RNA-binding</keyword>
<comment type="caution">
    <text evidence="8">The sequence shown here is derived from an EMBL/GenBank/DDBJ whole genome shotgun (WGS) entry which is preliminary data.</text>
</comment>
<organism evidence="8 9">
    <name type="scientific">Peptoniphilus grossensis</name>
    <dbReference type="NCBI Taxonomy" id="1465756"/>
    <lineage>
        <taxon>Bacteria</taxon>
        <taxon>Bacillati</taxon>
        <taxon>Bacillota</taxon>
        <taxon>Tissierellia</taxon>
        <taxon>Tissierellales</taxon>
        <taxon>Peptoniphilaceae</taxon>
        <taxon>Peptoniphilus</taxon>
    </lineage>
</organism>
<evidence type="ECO:0000313" key="8">
    <source>
        <dbReference type="EMBL" id="MEF3318578.1"/>
    </source>
</evidence>
<dbReference type="NCBIfam" id="TIGR01171">
    <property type="entry name" value="rplB_bact"/>
    <property type="match status" value="1"/>
</dbReference>
<feature type="domain" description="Large ribosomal subunit protein uL2 C-terminal" evidence="6">
    <location>
        <begin position="124"/>
        <end position="253"/>
    </location>
</feature>
<protein>
    <recommendedName>
        <fullName evidence="4">Large ribosomal subunit protein uL2</fullName>
    </recommendedName>
</protein>
<dbReference type="Gene3D" id="4.10.950.10">
    <property type="entry name" value="Ribosomal protein L2, domain 3"/>
    <property type="match status" value="1"/>
</dbReference>
<dbReference type="EMBL" id="JARBCY010000048">
    <property type="protein sequence ID" value="MEF3318578.1"/>
    <property type="molecule type" value="Genomic_DNA"/>
</dbReference>
<dbReference type="InterPro" id="IPR014722">
    <property type="entry name" value="Rib_uL2_dom2"/>
</dbReference>
<keyword evidence="9" id="KW-1185">Reference proteome</keyword>
<dbReference type="Pfam" id="PF00181">
    <property type="entry name" value="Ribosomal_L2_N"/>
    <property type="match status" value="1"/>
</dbReference>
<dbReference type="Pfam" id="PF03947">
    <property type="entry name" value="Ribosomal_L2_C"/>
    <property type="match status" value="1"/>
</dbReference>
<accession>A0ABU7XBC8</accession>
<dbReference type="InterPro" id="IPR008991">
    <property type="entry name" value="Translation_prot_SH3-like_sf"/>
</dbReference>
<dbReference type="Gene3D" id="2.40.50.140">
    <property type="entry name" value="Nucleic acid-binding proteins"/>
    <property type="match status" value="1"/>
</dbReference>
<dbReference type="InterPro" id="IPR014726">
    <property type="entry name" value="Ribosomal_uL2_dom3"/>
</dbReference>
<keyword evidence="4" id="KW-0699">rRNA-binding</keyword>
<evidence type="ECO:0000256" key="5">
    <source>
        <dbReference type="SAM" id="MobiDB-lite"/>
    </source>
</evidence>
<dbReference type="InterPro" id="IPR022666">
    <property type="entry name" value="Ribosomal_uL2_RNA-bd_dom"/>
</dbReference>
<name>A0ABU7XBC8_9FIRM</name>
<evidence type="ECO:0000256" key="1">
    <source>
        <dbReference type="ARBA" id="ARBA00005636"/>
    </source>
</evidence>
<evidence type="ECO:0000256" key="2">
    <source>
        <dbReference type="ARBA" id="ARBA00022980"/>
    </source>
</evidence>
<dbReference type="Gene3D" id="2.30.30.30">
    <property type="match status" value="1"/>
</dbReference>
<evidence type="ECO:0000256" key="4">
    <source>
        <dbReference type="HAMAP-Rule" id="MF_01320"/>
    </source>
</evidence>
<reference evidence="8 9" key="1">
    <citation type="submission" date="2022-11" db="EMBL/GenBank/DDBJ databases">
        <title>The First Case of Preauricular Fistular Abscess Caused by Peptoniphilus grossensis.</title>
        <authorList>
            <person name="Byun J.-H."/>
        </authorList>
    </citation>
    <scope>NUCLEOTIDE SEQUENCE [LARGE SCALE GENOMIC DNA]</scope>
    <source>
        <strain evidence="8 9">GYB008</strain>
    </source>
</reference>
<evidence type="ECO:0000259" key="6">
    <source>
        <dbReference type="SMART" id="SM01382"/>
    </source>
</evidence>
<dbReference type="PIRSF" id="PIRSF002158">
    <property type="entry name" value="Ribosomal_L2"/>
    <property type="match status" value="1"/>
</dbReference>
<dbReference type="InterPro" id="IPR022669">
    <property type="entry name" value="Ribosomal_uL2_C"/>
</dbReference>
<dbReference type="InterPro" id="IPR022671">
    <property type="entry name" value="Ribosomal_uL2_CS"/>
</dbReference>
<dbReference type="InterPro" id="IPR012340">
    <property type="entry name" value="NA-bd_OB-fold"/>
</dbReference>
<dbReference type="Proteomes" id="UP001328425">
    <property type="component" value="Unassembled WGS sequence"/>
</dbReference>
<evidence type="ECO:0000313" key="9">
    <source>
        <dbReference type="Proteomes" id="UP001328425"/>
    </source>
</evidence>
<dbReference type="HAMAP" id="MF_01320_B">
    <property type="entry name" value="Ribosomal_uL2_B"/>
    <property type="match status" value="1"/>
</dbReference>
<dbReference type="SMART" id="SM01382">
    <property type="entry name" value="Ribosomal_L2_C"/>
    <property type="match status" value="1"/>
</dbReference>
<dbReference type="GO" id="GO:0005840">
    <property type="term" value="C:ribosome"/>
    <property type="evidence" value="ECO:0007669"/>
    <property type="project" value="UniProtKB-KW"/>
</dbReference>
<dbReference type="RefSeq" id="WP_288166049.1">
    <property type="nucleotide sequence ID" value="NZ_JARBCY010000048.1"/>
</dbReference>
<dbReference type="PROSITE" id="PS00467">
    <property type="entry name" value="RIBOSOMAL_L2"/>
    <property type="match status" value="1"/>
</dbReference>
<comment type="function">
    <text evidence="4">One of the primary rRNA binding proteins. Required for association of the 30S and 50S subunits to form the 70S ribosome, for tRNA binding and peptide bond formation. It has been suggested to have peptidyltransferase activity; this is somewhat controversial. Makes several contacts with the 16S rRNA in the 70S ribosome.</text>
</comment>
<gene>
    <name evidence="4 8" type="primary">rplB</name>
    <name evidence="8" type="ORF">PV361_07670</name>
</gene>
<feature type="region of interest" description="Disordered" evidence="5">
    <location>
        <begin position="220"/>
        <end position="276"/>
    </location>
</feature>
<evidence type="ECO:0000256" key="3">
    <source>
        <dbReference type="ARBA" id="ARBA00023274"/>
    </source>
</evidence>
<evidence type="ECO:0000259" key="7">
    <source>
        <dbReference type="SMART" id="SM01383"/>
    </source>
</evidence>
<proteinExistence type="inferred from homology"/>
<keyword evidence="2 4" id="KW-0689">Ribosomal protein</keyword>
<comment type="similarity">
    <text evidence="1 4">Belongs to the universal ribosomal protein uL2 family.</text>
</comment>
<dbReference type="SUPFAM" id="SSF50249">
    <property type="entry name" value="Nucleic acid-binding proteins"/>
    <property type="match status" value="1"/>
</dbReference>
<feature type="domain" description="Large ribosomal subunit protein uL2 RNA-binding" evidence="7">
    <location>
        <begin position="42"/>
        <end position="118"/>
    </location>
</feature>
<comment type="subunit">
    <text evidence="4">Part of the 50S ribosomal subunit. Forms a bridge to the 30S subunit in the 70S ribosome.</text>
</comment>
<dbReference type="PANTHER" id="PTHR13691">
    <property type="entry name" value="RIBOSOMAL PROTEIN L2"/>
    <property type="match status" value="1"/>
</dbReference>
<sequence>MAIRGFKPTTPARRKMTVATFEEITKTTPEKSLLVSFNKTAGRNSQGRITSRHRGGGVKRKYRIIDLKRDKDNIPAKVQAIEYDPYRTAYIALLSYADGEKRYIIQPNGLKVGDIVESGSDADIKVGNALMLADIPVGTTVHNIEMTPGKGGQIARSAGSSAQLMAKEGKYAQLRLPSGEFRLVNQRCKATIGQVGNISHELITLGKAGKSRYLGNRPHVRGSAMNPVDHPHGGGEGRTPVGRPSPMTPWGKKALGLKTRKKSKKSDMYIVRRRTK</sequence>
<keyword evidence="3 4" id="KW-0687">Ribonucleoprotein</keyword>
<dbReference type="InterPro" id="IPR002171">
    <property type="entry name" value="Ribosomal_uL2"/>
</dbReference>
<dbReference type="SMART" id="SM01383">
    <property type="entry name" value="Ribosomal_L2"/>
    <property type="match status" value="1"/>
</dbReference>
<dbReference type="PANTHER" id="PTHR13691:SF5">
    <property type="entry name" value="LARGE RIBOSOMAL SUBUNIT PROTEIN UL2M"/>
    <property type="match status" value="1"/>
</dbReference>